<dbReference type="Proteomes" id="UP000712600">
    <property type="component" value="Unassembled WGS sequence"/>
</dbReference>
<proteinExistence type="predicted"/>
<dbReference type="AlphaFoldDB" id="A0A8S9PJK9"/>
<evidence type="ECO:0000313" key="2">
    <source>
        <dbReference type="EMBL" id="KAF3521294.1"/>
    </source>
</evidence>
<protein>
    <submittedName>
        <fullName evidence="2">Uncharacterized protein</fullName>
    </submittedName>
</protein>
<name>A0A8S9PJK9_BRACR</name>
<evidence type="ECO:0000313" key="3">
    <source>
        <dbReference type="Proteomes" id="UP000712600"/>
    </source>
</evidence>
<evidence type="ECO:0000256" key="1">
    <source>
        <dbReference type="SAM" id="MobiDB-lite"/>
    </source>
</evidence>
<gene>
    <name evidence="2" type="ORF">F2Q69_00050195</name>
</gene>
<reference evidence="2" key="1">
    <citation type="submission" date="2019-12" db="EMBL/GenBank/DDBJ databases">
        <title>Genome sequencing and annotation of Brassica cretica.</title>
        <authorList>
            <person name="Studholme D.J."/>
            <person name="Sarris P."/>
        </authorList>
    </citation>
    <scope>NUCLEOTIDE SEQUENCE</scope>
    <source>
        <strain evidence="2">PFS-109/04</strain>
        <tissue evidence="2">Leaf</tissue>
    </source>
</reference>
<dbReference type="EMBL" id="QGKX02001347">
    <property type="protein sequence ID" value="KAF3521294.1"/>
    <property type="molecule type" value="Genomic_DNA"/>
</dbReference>
<accession>A0A8S9PJK9</accession>
<comment type="caution">
    <text evidence="2">The sequence shown here is derived from an EMBL/GenBank/DDBJ whole genome shotgun (WGS) entry which is preliminary data.</text>
</comment>
<organism evidence="2 3">
    <name type="scientific">Brassica cretica</name>
    <name type="common">Mustard</name>
    <dbReference type="NCBI Taxonomy" id="69181"/>
    <lineage>
        <taxon>Eukaryota</taxon>
        <taxon>Viridiplantae</taxon>
        <taxon>Streptophyta</taxon>
        <taxon>Embryophyta</taxon>
        <taxon>Tracheophyta</taxon>
        <taxon>Spermatophyta</taxon>
        <taxon>Magnoliopsida</taxon>
        <taxon>eudicotyledons</taxon>
        <taxon>Gunneridae</taxon>
        <taxon>Pentapetalae</taxon>
        <taxon>rosids</taxon>
        <taxon>malvids</taxon>
        <taxon>Brassicales</taxon>
        <taxon>Brassicaceae</taxon>
        <taxon>Brassiceae</taxon>
        <taxon>Brassica</taxon>
    </lineage>
</organism>
<feature type="region of interest" description="Disordered" evidence="1">
    <location>
        <begin position="1"/>
        <end position="28"/>
    </location>
</feature>
<sequence>MVTDGGLIEPLSSLSPGPRPKARATVTPRRLAVRTRACRRRERPLFPYLVFYVALDSGIGSLSGKVLRARGALAPAASLLSPASRRGSGREICGSVGF</sequence>